<sequence>MRMYKKLETLSCIANQMRYNGKRQTLEVHMLCVQPISSKRDWKLFFNFPNLLYTDNPYYVPTLLLDERWNFNPKKNPAYEYCETVAFLAKQDGKVVGRIAALINHKLNKVQAQSYMRFTRFDVIDDIKVSRLLFDAVFAWGKQKGMNTIIGPIGFSDLDKQGLLVDGFDQIGMFITLYNHPYYHEHLSQLGFAKDIDWVEYKVFVPQQPDPRIERICEIAQKRHGYRLLSFTKKKEVIPYAHQMFHMYNESFAKLYGFCPLSDGQIDMAIKQFFSLVSLDYIFVVVDALESVIGFGIMVPSLSKALQQTRGRIFPFGFIPILQALKTHQVLDMYLIAVKPEYFGRGVNAIIMHEGIKRAIANGVLYAETGPELENNNNVQTQWKSFRTEQHKRRRCYIRSLD</sequence>
<dbReference type="InterPro" id="IPR016181">
    <property type="entry name" value="Acyl_CoA_acyltransferase"/>
</dbReference>
<gene>
    <name evidence="1" type="ordered locus">SpiBuddy_2056</name>
</gene>
<accession>F0RU18</accession>
<organism evidence="1 2">
    <name type="scientific">Sphaerochaeta globosa (strain ATCC BAA-1886 / DSM 22777 / Buddy)</name>
    <name type="common">Spirochaeta sp. (strain Buddy)</name>
    <dbReference type="NCBI Taxonomy" id="158189"/>
    <lineage>
        <taxon>Bacteria</taxon>
        <taxon>Pseudomonadati</taxon>
        <taxon>Spirochaetota</taxon>
        <taxon>Spirochaetia</taxon>
        <taxon>Spirochaetales</taxon>
        <taxon>Sphaerochaetaceae</taxon>
        <taxon>Sphaerochaeta</taxon>
    </lineage>
</organism>
<dbReference type="STRING" id="158189.SpiBuddy_2056"/>
<evidence type="ECO:0008006" key="3">
    <source>
        <dbReference type="Google" id="ProtNLM"/>
    </source>
</evidence>
<proteinExistence type="predicted"/>
<dbReference type="SUPFAM" id="SSF55729">
    <property type="entry name" value="Acyl-CoA N-acyltransferases (Nat)"/>
    <property type="match status" value="1"/>
</dbReference>
<dbReference type="PANTHER" id="PTHR41368">
    <property type="entry name" value="PROTEIN YGHO"/>
    <property type="match status" value="1"/>
</dbReference>
<reference evidence="2" key="1">
    <citation type="submission" date="2011-02" db="EMBL/GenBank/DDBJ databases">
        <title>Complete sequence of Spirochaeta sp. Buddy.</title>
        <authorList>
            <person name="Lucas S."/>
            <person name="Copeland A."/>
            <person name="Lapidus A."/>
            <person name="Cheng J.-F."/>
            <person name="Goodwin L."/>
            <person name="Pitluck S."/>
            <person name="Zeytun A."/>
            <person name="Detter J.C."/>
            <person name="Han C."/>
            <person name="Tapia R."/>
            <person name="Land M."/>
            <person name="Hauser L."/>
            <person name="Kyrpides N."/>
            <person name="Ivanova N."/>
            <person name="Mikhailova N."/>
            <person name="Pagani I."/>
            <person name="Ritalahti K.M."/>
            <person name="Loeffler F.E."/>
            <person name="Woyke T."/>
        </authorList>
    </citation>
    <scope>NUCLEOTIDE SEQUENCE [LARGE SCALE GENOMIC DNA]</scope>
    <source>
        <strain evidence="2">ATCC BAA-1886 / DSM 22777 / Buddy</strain>
    </source>
</reference>
<dbReference type="KEGG" id="sbu:SpiBuddy_2056"/>
<dbReference type="Proteomes" id="UP000008466">
    <property type="component" value="Chromosome"/>
</dbReference>
<dbReference type="AlphaFoldDB" id="F0RU18"/>
<evidence type="ECO:0000313" key="2">
    <source>
        <dbReference type="Proteomes" id="UP000008466"/>
    </source>
</evidence>
<protein>
    <recommendedName>
        <fullName evidence="3">N-acetyltransferase domain-containing protein</fullName>
    </recommendedName>
</protein>
<dbReference type="HOGENOM" id="CLU_053649_0_0_12"/>
<dbReference type="eggNOG" id="COG0456">
    <property type="taxonomic scope" value="Bacteria"/>
</dbReference>
<name>F0RU18_SPHGB</name>
<dbReference type="EMBL" id="CP002541">
    <property type="protein sequence ID" value="ADY13877.1"/>
    <property type="molecule type" value="Genomic_DNA"/>
</dbReference>
<dbReference type="InterPro" id="IPR039968">
    <property type="entry name" value="BcerS-like"/>
</dbReference>
<dbReference type="PANTHER" id="PTHR41368:SF1">
    <property type="entry name" value="PROTEIN YGHO"/>
    <property type="match status" value="1"/>
</dbReference>
<keyword evidence="2" id="KW-1185">Reference proteome</keyword>
<dbReference type="Gene3D" id="3.40.630.30">
    <property type="match status" value="1"/>
</dbReference>
<evidence type="ECO:0000313" key="1">
    <source>
        <dbReference type="EMBL" id="ADY13877.1"/>
    </source>
</evidence>